<dbReference type="RefSeq" id="XP_045284975.1">
    <property type="nucleotide sequence ID" value="XM_045434184.1"/>
</dbReference>
<dbReference type="AlphaFoldDB" id="C0NVF5"/>
<proteinExistence type="predicted"/>
<dbReference type="GeneID" id="69040151"/>
<name>C0NVF5_AJECG</name>
<reference evidence="1" key="1">
    <citation type="submission" date="2009-02" db="EMBL/GenBank/DDBJ databases">
        <title>The Genome Sequence of Ajellomyces capsulatus strain G186AR.</title>
        <authorList>
            <consortium name="The Broad Institute Genome Sequencing Platform"/>
            <person name="Champion M."/>
            <person name="Cuomo C."/>
            <person name="Ma L.-J."/>
            <person name="Henn M.R."/>
            <person name="Sil A."/>
            <person name="Goldman B."/>
            <person name="Young S.K."/>
            <person name="Kodira C.D."/>
            <person name="Zeng Q."/>
            <person name="Koehrsen M."/>
            <person name="Alvarado L."/>
            <person name="Berlin A."/>
            <person name="Borenstein D."/>
            <person name="Chen Z."/>
            <person name="Engels R."/>
            <person name="Freedman E."/>
            <person name="Gellesch M."/>
            <person name="Goldberg J."/>
            <person name="Griggs A."/>
            <person name="Gujja S."/>
            <person name="Heiman D."/>
            <person name="Hepburn T."/>
            <person name="Howarth C."/>
            <person name="Jen D."/>
            <person name="Larson L."/>
            <person name="Lewis B."/>
            <person name="Mehta T."/>
            <person name="Park D."/>
            <person name="Pearson M."/>
            <person name="Roberts A."/>
            <person name="Saif S."/>
            <person name="Shea T."/>
            <person name="Shenoy N."/>
            <person name="Sisk P."/>
            <person name="Stolte C."/>
            <person name="Sykes S."/>
            <person name="Walk T."/>
            <person name="White J."/>
            <person name="Yandava C."/>
            <person name="Klein B."/>
            <person name="McEwen J.G."/>
            <person name="Puccia R."/>
            <person name="Goldman G.H."/>
            <person name="Felipe M.S."/>
            <person name="Nino-Vega G."/>
            <person name="San-Blas G."/>
            <person name="Taylor J."/>
            <person name="Mendoza L."/>
            <person name="Galagan J."/>
            <person name="Nusbaum C."/>
            <person name="Birren B."/>
        </authorList>
    </citation>
    <scope>NUCLEOTIDE SEQUENCE</scope>
    <source>
        <strain evidence="1">G186AR</strain>
    </source>
</reference>
<dbReference type="InParanoid" id="C0NVF5"/>
<gene>
    <name evidence="1" type="ORF">HCBG_07135</name>
</gene>
<sequence length="235" mass="26846">MYHEPRGIFYHTRQIAYGALLTIHYFQPSRNRLGVRNPKEPSERTHCIKTRLNGYNRKTENEESLLLEDVPDIKNRDFSDSRSNHVAVSAQSAKSLRKNLASCAKFIGTSTIGDTVYLVGCRAKLPETRRTPETQGKHGCSQDIIYGSERNEKGVRLVKKTRIQWQGSRTNPEAEIPIFQKQPRPDYWLSNTPLCMAGVAKSIQRMPRTAYPLLARSAPDLEFHEEAIEAIEYVD</sequence>
<evidence type="ECO:0000313" key="1">
    <source>
        <dbReference type="EMBL" id="EEH04494.1"/>
    </source>
</evidence>
<accession>C0NVF5</accession>
<protein>
    <submittedName>
        <fullName evidence="1">Uncharacterized protein</fullName>
    </submittedName>
</protein>
<evidence type="ECO:0000313" key="2">
    <source>
        <dbReference type="Proteomes" id="UP000001631"/>
    </source>
</evidence>
<dbReference type="EMBL" id="GG663373">
    <property type="protein sequence ID" value="EEH04494.1"/>
    <property type="molecule type" value="Genomic_DNA"/>
</dbReference>
<dbReference type="HOGENOM" id="CLU_1179922_0_0_1"/>
<dbReference type="Proteomes" id="UP000001631">
    <property type="component" value="Unassembled WGS sequence"/>
</dbReference>
<keyword evidence="2" id="KW-1185">Reference proteome</keyword>
<organism evidence="1 2">
    <name type="scientific">Ajellomyces capsulatus (strain G186AR / H82 / ATCC MYA-2454 / RMSCC 2432)</name>
    <name type="common">Darling's disease fungus</name>
    <name type="synonym">Histoplasma capsulatum</name>
    <dbReference type="NCBI Taxonomy" id="447093"/>
    <lineage>
        <taxon>Eukaryota</taxon>
        <taxon>Fungi</taxon>
        <taxon>Dikarya</taxon>
        <taxon>Ascomycota</taxon>
        <taxon>Pezizomycotina</taxon>
        <taxon>Eurotiomycetes</taxon>
        <taxon>Eurotiomycetidae</taxon>
        <taxon>Onygenales</taxon>
        <taxon>Ajellomycetaceae</taxon>
        <taxon>Histoplasma</taxon>
    </lineage>
</organism>